<feature type="compositionally biased region" description="Basic and acidic residues" evidence="1">
    <location>
        <begin position="17"/>
        <end position="28"/>
    </location>
</feature>
<name>A0ABN8KDR8_9HYPH</name>
<sequence length="84" mass="9285">MYARGSAEQGAKRRRADHAMISERHDGAEPLMAERGAPSIGRYRSLREPPLSQERAVRQSYQSPPSGGDVRQDRGGRQGSLHLS</sequence>
<protein>
    <submittedName>
        <fullName evidence="2">Uncharacterized protein</fullName>
    </submittedName>
</protein>
<reference evidence="2" key="1">
    <citation type="submission" date="2022-03" db="EMBL/GenBank/DDBJ databases">
        <authorList>
            <person name="Brunel B."/>
        </authorList>
    </citation>
    <scope>NUCLEOTIDE SEQUENCE</scope>
    <source>
        <strain evidence="2">STM4922sample</strain>
    </source>
</reference>
<evidence type="ECO:0000313" key="2">
    <source>
        <dbReference type="EMBL" id="CAH2407613.1"/>
    </source>
</evidence>
<proteinExistence type="predicted"/>
<gene>
    <name evidence="2" type="ORF">MES4922_80009</name>
</gene>
<evidence type="ECO:0000256" key="1">
    <source>
        <dbReference type="SAM" id="MobiDB-lite"/>
    </source>
</evidence>
<evidence type="ECO:0000313" key="3">
    <source>
        <dbReference type="Proteomes" id="UP001152604"/>
    </source>
</evidence>
<dbReference type="EMBL" id="CAKXZS010000078">
    <property type="protein sequence ID" value="CAH2407613.1"/>
    <property type="molecule type" value="Genomic_DNA"/>
</dbReference>
<comment type="caution">
    <text evidence="2">The sequence shown here is derived from an EMBL/GenBank/DDBJ whole genome shotgun (WGS) entry which is preliminary data.</text>
</comment>
<accession>A0ABN8KDR8</accession>
<keyword evidence="3" id="KW-1185">Reference proteome</keyword>
<feature type="region of interest" description="Disordered" evidence="1">
    <location>
        <begin position="1"/>
        <end position="84"/>
    </location>
</feature>
<organism evidence="2 3">
    <name type="scientific">Mesorhizobium ventifaucium</name>
    <dbReference type="NCBI Taxonomy" id="666020"/>
    <lineage>
        <taxon>Bacteria</taxon>
        <taxon>Pseudomonadati</taxon>
        <taxon>Pseudomonadota</taxon>
        <taxon>Alphaproteobacteria</taxon>
        <taxon>Hyphomicrobiales</taxon>
        <taxon>Phyllobacteriaceae</taxon>
        <taxon>Mesorhizobium</taxon>
    </lineage>
</organism>
<dbReference type="Proteomes" id="UP001152604">
    <property type="component" value="Unassembled WGS sequence"/>
</dbReference>